<gene>
    <name evidence="2" type="ORF">EI555_004881</name>
</gene>
<dbReference type="EMBL" id="RWIC01000125">
    <property type="protein sequence ID" value="TKC49269.1"/>
    <property type="molecule type" value="Genomic_DNA"/>
</dbReference>
<protein>
    <submittedName>
        <fullName evidence="2">Uncharacterized protein</fullName>
    </submittedName>
</protein>
<keyword evidence="1" id="KW-0472">Membrane</keyword>
<sequence length="62" mass="6822">MWTHIFDTIYAHWNTRDDSTALWLSGFSVMMLGALSLVGVKSDQTTPCCTALTTGDHLACQT</sequence>
<organism evidence="2 3">
    <name type="scientific">Monodon monoceros</name>
    <name type="common">Narwhal</name>
    <name type="synonym">Ceratodon monodon</name>
    <dbReference type="NCBI Taxonomy" id="40151"/>
    <lineage>
        <taxon>Eukaryota</taxon>
        <taxon>Metazoa</taxon>
        <taxon>Chordata</taxon>
        <taxon>Craniata</taxon>
        <taxon>Vertebrata</taxon>
        <taxon>Euteleostomi</taxon>
        <taxon>Mammalia</taxon>
        <taxon>Eutheria</taxon>
        <taxon>Laurasiatheria</taxon>
        <taxon>Artiodactyla</taxon>
        <taxon>Whippomorpha</taxon>
        <taxon>Cetacea</taxon>
        <taxon>Odontoceti</taxon>
        <taxon>Monodontidae</taxon>
        <taxon>Monodon</taxon>
    </lineage>
</organism>
<proteinExistence type="predicted"/>
<comment type="caution">
    <text evidence="2">The sequence shown here is derived from an EMBL/GenBank/DDBJ whole genome shotgun (WGS) entry which is preliminary data.</text>
</comment>
<evidence type="ECO:0000313" key="2">
    <source>
        <dbReference type="EMBL" id="TKC49269.1"/>
    </source>
</evidence>
<keyword evidence="1" id="KW-1133">Transmembrane helix</keyword>
<dbReference type="Proteomes" id="UP000308365">
    <property type="component" value="Unassembled WGS sequence"/>
</dbReference>
<evidence type="ECO:0000313" key="3">
    <source>
        <dbReference type="Proteomes" id="UP000308365"/>
    </source>
</evidence>
<keyword evidence="1" id="KW-0812">Transmembrane</keyword>
<reference evidence="3" key="1">
    <citation type="journal article" date="2019" name="IScience">
        <title>Narwhal Genome Reveals Long-Term Low Genetic Diversity despite Current Large Abundance Size.</title>
        <authorList>
            <person name="Westbury M.V."/>
            <person name="Petersen B."/>
            <person name="Garde E."/>
            <person name="Heide-Jorgensen M.P."/>
            <person name="Lorenzen E.D."/>
        </authorList>
    </citation>
    <scope>NUCLEOTIDE SEQUENCE [LARGE SCALE GENOMIC DNA]</scope>
</reference>
<name>A0A4U1FH71_MONMO</name>
<feature type="transmembrane region" description="Helical" evidence="1">
    <location>
        <begin position="20"/>
        <end position="40"/>
    </location>
</feature>
<accession>A0A4U1FH71</accession>
<evidence type="ECO:0000256" key="1">
    <source>
        <dbReference type="SAM" id="Phobius"/>
    </source>
</evidence>
<dbReference type="AlphaFoldDB" id="A0A4U1FH71"/>